<name>A0A5C3NNT5_9APHY</name>
<feature type="region of interest" description="Disordered" evidence="1">
    <location>
        <begin position="39"/>
        <end position="68"/>
    </location>
</feature>
<gene>
    <name evidence="2" type="ORF">K466DRAFT_592650</name>
</gene>
<sequence>MPAPAAVTCVLRLKSSKVPRPALGIMAALHRSAASRCPLLAGSSSESESAASKVTTSAPNDADWRNRPSAPVETLRTMQTRASRWVGERPGNYLPLSLATYPPAAWHIHDTLRALTHSPDGGT</sequence>
<dbReference type="AlphaFoldDB" id="A0A5C3NNT5"/>
<dbReference type="EMBL" id="ML212268">
    <property type="protein sequence ID" value="TFK78895.1"/>
    <property type="molecule type" value="Genomic_DNA"/>
</dbReference>
<organism evidence="2 3">
    <name type="scientific">Polyporus arcularius HHB13444</name>
    <dbReference type="NCBI Taxonomy" id="1314778"/>
    <lineage>
        <taxon>Eukaryota</taxon>
        <taxon>Fungi</taxon>
        <taxon>Dikarya</taxon>
        <taxon>Basidiomycota</taxon>
        <taxon>Agaricomycotina</taxon>
        <taxon>Agaricomycetes</taxon>
        <taxon>Polyporales</taxon>
        <taxon>Polyporaceae</taxon>
        <taxon>Polyporus</taxon>
    </lineage>
</organism>
<accession>A0A5C3NNT5</accession>
<dbReference type="Proteomes" id="UP000308197">
    <property type="component" value="Unassembled WGS sequence"/>
</dbReference>
<proteinExistence type="predicted"/>
<feature type="compositionally biased region" description="Low complexity" evidence="1">
    <location>
        <begin position="43"/>
        <end position="52"/>
    </location>
</feature>
<evidence type="ECO:0000313" key="2">
    <source>
        <dbReference type="EMBL" id="TFK78895.1"/>
    </source>
</evidence>
<reference evidence="2 3" key="1">
    <citation type="journal article" date="2019" name="Nat. Ecol. Evol.">
        <title>Megaphylogeny resolves global patterns of mushroom evolution.</title>
        <authorList>
            <person name="Varga T."/>
            <person name="Krizsan K."/>
            <person name="Foldi C."/>
            <person name="Dima B."/>
            <person name="Sanchez-Garcia M."/>
            <person name="Sanchez-Ramirez S."/>
            <person name="Szollosi G.J."/>
            <person name="Szarkandi J.G."/>
            <person name="Papp V."/>
            <person name="Albert L."/>
            <person name="Andreopoulos W."/>
            <person name="Angelini C."/>
            <person name="Antonin V."/>
            <person name="Barry K.W."/>
            <person name="Bougher N.L."/>
            <person name="Buchanan P."/>
            <person name="Buyck B."/>
            <person name="Bense V."/>
            <person name="Catcheside P."/>
            <person name="Chovatia M."/>
            <person name="Cooper J."/>
            <person name="Damon W."/>
            <person name="Desjardin D."/>
            <person name="Finy P."/>
            <person name="Geml J."/>
            <person name="Haridas S."/>
            <person name="Hughes K."/>
            <person name="Justo A."/>
            <person name="Karasinski D."/>
            <person name="Kautmanova I."/>
            <person name="Kiss B."/>
            <person name="Kocsube S."/>
            <person name="Kotiranta H."/>
            <person name="LaButti K.M."/>
            <person name="Lechner B.E."/>
            <person name="Liimatainen K."/>
            <person name="Lipzen A."/>
            <person name="Lukacs Z."/>
            <person name="Mihaltcheva S."/>
            <person name="Morgado L.N."/>
            <person name="Niskanen T."/>
            <person name="Noordeloos M.E."/>
            <person name="Ohm R.A."/>
            <person name="Ortiz-Santana B."/>
            <person name="Ovrebo C."/>
            <person name="Racz N."/>
            <person name="Riley R."/>
            <person name="Savchenko A."/>
            <person name="Shiryaev A."/>
            <person name="Soop K."/>
            <person name="Spirin V."/>
            <person name="Szebenyi C."/>
            <person name="Tomsovsky M."/>
            <person name="Tulloss R.E."/>
            <person name="Uehling J."/>
            <person name="Grigoriev I.V."/>
            <person name="Vagvolgyi C."/>
            <person name="Papp T."/>
            <person name="Martin F.M."/>
            <person name="Miettinen O."/>
            <person name="Hibbett D.S."/>
            <person name="Nagy L.G."/>
        </authorList>
    </citation>
    <scope>NUCLEOTIDE SEQUENCE [LARGE SCALE GENOMIC DNA]</scope>
    <source>
        <strain evidence="2 3">HHB13444</strain>
    </source>
</reference>
<protein>
    <submittedName>
        <fullName evidence="2">Uncharacterized protein</fullName>
    </submittedName>
</protein>
<keyword evidence="3" id="KW-1185">Reference proteome</keyword>
<evidence type="ECO:0000313" key="3">
    <source>
        <dbReference type="Proteomes" id="UP000308197"/>
    </source>
</evidence>
<evidence type="ECO:0000256" key="1">
    <source>
        <dbReference type="SAM" id="MobiDB-lite"/>
    </source>
</evidence>
<dbReference type="InParanoid" id="A0A5C3NNT5"/>